<keyword evidence="2" id="KW-1185">Reference proteome</keyword>
<evidence type="ECO:0000313" key="1">
    <source>
        <dbReference type="EMBL" id="KAI3746967.1"/>
    </source>
</evidence>
<name>A0ACB9DKY9_ARCLA</name>
<dbReference type="EMBL" id="CM042049">
    <property type="protein sequence ID" value="KAI3746967.1"/>
    <property type="molecule type" value="Genomic_DNA"/>
</dbReference>
<accession>A0ACB9DKY9</accession>
<reference evidence="2" key="1">
    <citation type="journal article" date="2022" name="Mol. Ecol. Resour.">
        <title>The genomes of chicory, endive, great burdock and yacon provide insights into Asteraceae palaeo-polyploidization history and plant inulin production.</title>
        <authorList>
            <person name="Fan W."/>
            <person name="Wang S."/>
            <person name="Wang H."/>
            <person name="Wang A."/>
            <person name="Jiang F."/>
            <person name="Liu H."/>
            <person name="Zhao H."/>
            <person name="Xu D."/>
            <person name="Zhang Y."/>
        </authorList>
    </citation>
    <scope>NUCLEOTIDE SEQUENCE [LARGE SCALE GENOMIC DNA]</scope>
    <source>
        <strain evidence="2">cv. Niubang</strain>
    </source>
</reference>
<proteinExistence type="predicted"/>
<sequence length="257" mass="30129">MISLKENSVQTCEKEIKLKEKKIAYLQSQPKKTEQKSSELKDELVELQNKFKAFEEKISALEIHNAELKKSIQADKEKSNLKTSSTQQISDFSKITLQEKKDLELRCIKLSKQVSEFEKIIITERDTFTKEIQVLETKITELPKQISSLQDLLEKEKQIFKETKKSFELEKKNTEKRNVGIFHEISDKTKNLEKDFELERLHFESEISKLTSRITVVSSDVHKEQKAKSDLKQMFDSLNVERNILFKKNKRLGSCKQ</sequence>
<dbReference type="Proteomes" id="UP001055879">
    <property type="component" value="Linkage Group LG03"/>
</dbReference>
<gene>
    <name evidence="1" type="ORF">L6452_09409</name>
</gene>
<protein>
    <submittedName>
        <fullName evidence="1">Uncharacterized protein</fullName>
    </submittedName>
</protein>
<comment type="caution">
    <text evidence="1">The sequence shown here is derived from an EMBL/GenBank/DDBJ whole genome shotgun (WGS) entry which is preliminary data.</text>
</comment>
<reference evidence="1 2" key="2">
    <citation type="journal article" date="2022" name="Mol. Ecol. Resour.">
        <title>The genomes of chicory, endive, great burdock and yacon provide insights into Asteraceae paleo-polyploidization history and plant inulin production.</title>
        <authorList>
            <person name="Fan W."/>
            <person name="Wang S."/>
            <person name="Wang H."/>
            <person name="Wang A."/>
            <person name="Jiang F."/>
            <person name="Liu H."/>
            <person name="Zhao H."/>
            <person name="Xu D."/>
            <person name="Zhang Y."/>
        </authorList>
    </citation>
    <scope>NUCLEOTIDE SEQUENCE [LARGE SCALE GENOMIC DNA]</scope>
    <source>
        <strain evidence="2">cv. Niubang</strain>
    </source>
</reference>
<evidence type="ECO:0000313" key="2">
    <source>
        <dbReference type="Proteomes" id="UP001055879"/>
    </source>
</evidence>
<organism evidence="1 2">
    <name type="scientific">Arctium lappa</name>
    <name type="common">Greater burdock</name>
    <name type="synonym">Lappa major</name>
    <dbReference type="NCBI Taxonomy" id="4217"/>
    <lineage>
        <taxon>Eukaryota</taxon>
        <taxon>Viridiplantae</taxon>
        <taxon>Streptophyta</taxon>
        <taxon>Embryophyta</taxon>
        <taxon>Tracheophyta</taxon>
        <taxon>Spermatophyta</taxon>
        <taxon>Magnoliopsida</taxon>
        <taxon>eudicotyledons</taxon>
        <taxon>Gunneridae</taxon>
        <taxon>Pentapetalae</taxon>
        <taxon>asterids</taxon>
        <taxon>campanulids</taxon>
        <taxon>Asterales</taxon>
        <taxon>Asteraceae</taxon>
        <taxon>Carduoideae</taxon>
        <taxon>Cardueae</taxon>
        <taxon>Arctiinae</taxon>
        <taxon>Arctium</taxon>
    </lineage>
</organism>